<dbReference type="eggNOG" id="KOG0806">
    <property type="taxonomic scope" value="Eukaryota"/>
</dbReference>
<dbReference type="CDD" id="cd07197">
    <property type="entry name" value="nitrilase"/>
    <property type="match status" value="1"/>
</dbReference>
<dbReference type="Proteomes" id="UP000016088">
    <property type="component" value="Unassembled WGS sequence"/>
</dbReference>
<dbReference type="Pfam" id="PF00795">
    <property type="entry name" value="CN_hydrolase"/>
    <property type="match status" value="1"/>
</dbReference>
<evidence type="ECO:0000313" key="4">
    <source>
        <dbReference type="Proteomes" id="UP000016088"/>
    </source>
</evidence>
<proteinExistence type="predicted"/>
<dbReference type="AlphaFoldDB" id="S9Q249"/>
<dbReference type="GO" id="GO:0016811">
    <property type="term" value="F:hydrolase activity, acting on carbon-nitrogen (but not peptide) bonds, in linear amides"/>
    <property type="evidence" value="ECO:0007669"/>
    <property type="project" value="TreeGrafter"/>
</dbReference>
<evidence type="ECO:0000313" key="3">
    <source>
        <dbReference type="EMBL" id="EPX75371.1"/>
    </source>
</evidence>
<dbReference type="PANTHER" id="PTHR43674:SF12">
    <property type="entry name" value="NITRILASE C965.09-RELATED"/>
    <property type="match status" value="1"/>
</dbReference>
<dbReference type="RefSeq" id="XP_013017813.1">
    <property type="nucleotide sequence ID" value="XM_013162359.1"/>
</dbReference>
<evidence type="ECO:0000259" key="2">
    <source>
        <dbReference type="PROSITE" id="PS50263"/>
    </source>
</evidence>
<protein>
    <submittedName>
        <fullName evidence="3">Nitrilase</fullName>
    </submittedName>
</protein>
<dbReference type="EMBL" id="KE503206">
    <property type="protein sequence ID" value="EPX75371.1"/>
    <property type="molecule type" value="Genomic_DNA"/>
</dbReference>
<dbReference type="SUPFAM" id="SSF56317">
    <property type="entry name" value="Carbon-nitrogen hydrolase"/>
    <property type="match status" value="1"/>
</dbReference>
<organism evidence="3 4">
    <name type="scientific">Schizosaccharomyces octosporus (strain yFS286)</name>
    <name type="common">Fission yeast</name>
    <name type="synonym">Octosporomyces octosporus</name>
    <dbReference type="NCBI Taxonomy" id="483514"/>
    <lineage>
        <taxon>Eukaryota</taxon>
        <taxon>Fungi</taxon>
        <taxon>Dikarya</taxon>
        <taxon>Ascomycota</taxon>
        <taxon>Taphrinomycotina</taxon>
        <taxon>Schizosaccharomycetes</taxon>
        <taxon>Schizosaccharomycetales</taxon>
        <taxon>Schizosaccharomycetaceae</taxon>
        <taxon>Schizosaccharomyces</taxon>
    </lineage>
</organism>
<keyword evidence="1" id="KW-0378">Hydrolase</keyword>
<feature type="domain" description="CN hydrolase" evidence="2">
    <location>
        <begin position="3"/>
        <end position="243"/>
    </location>
</feature>
<sequence>MSVRVCCVQMAPKVGDVKENTKRMSEFVDEILSKESVDMVVFPELATSGYECGDKFYHLAECVETSDSVQFMCKVAKQYGVHIVFGFPERKTQESKQLFNSSVYIDSKGHVCGTYQKMHLFDQERKYFSHGTEFPIFNTPFGKMGLLICWDTAFPEAARIYSLKGADFLIVSSNWEKPYEDDWDLAVSARALDNCIPIAAANRVGKDETLSFFGHSRIVGPTGKVIQSIDKDSEGFIIADLDQNHSKRLRQEYYTFFRDRKPHLYTDLIH</sequence>
<dbReference type="OrthoDB" id="1844152at2759"/>
<accession>S9Q249</accession>
<evidence type="ECO:0000256" key="1">
    <source>
        <dbReference type="ARBA" id="ARBA00022801"/>
    </source>
</evidence>
<keyword evidence="4" id="KW-1185">Reference proteome</keyword>
<dbReference type="OMA" id="APYFCQV"/>
<dbReference type="PROSITE" id="PS50263">
    <property type="entry name" value="CN_HYDROLASE"/>
    <property type="match status" value="1"/>
</dbReference>
<dbReference type="InterPro" id="IPR050345">
    <property type="entry name" value="Aliph_Amidase/BUP"/>
</dbReference>
<name>S9Q249_SCHOY</name>
<dbReference type="GeneID" id="25033575"/>
<dbReference type="HOGENOM" id="CLU_030130_3_1_1"/>
<gene>
    <name evidence="3" type="ORF">SOCG_04613</name>
</gene>
<dbReference type="VEuPathDB" id="FungiDB:SOCG_04613"/>
<dbReference type="InterPro" id="IPR003010">
    <property type="entry name" value="C-N_Hydrolase"/>
</dbReference>
<dbReference type="InterPro" id="IPR036526">
    <property type="entry name" value="C-N_Hydrolase_sf"/>
</dbReference>
<dbReference type="Gene3D" id="3.60.110.10">
    <property type="entry name" value="Carbon-nitrogen hydrolase"/>
    <property type="match status" value="1"/>
</dbReference>
<dbReference type="PANTHER" id="PTHR43674">
    <property type="entry name" value="NITRILASE C965.09-RELATED"/>
    <property type="match status" value="1"/>
</dbReference>
<reference evidence="3 4" key="1">
    <citation type="journal article" date="2011" name="Science">
        <title>Comparative functional genomics of the fission yeasts.</title>
        <authorList>
            <person name="Rhind N."/>
            <person name="Chen Z."/>
            <person name="Yassour M."/>
            <person name="Thompson D.A."/>
            <person name="Haas B.J."/>
            <person name="Habib N."/>
            <person name="Wapinski I."/>
            <person name="Roy S."/>
            <person name="Lin M.F."/>
            <person name="Heiman D.I."/>
            <person name="Young S.K."/>
            <person name="Furuya K."/>
            <person name="Guo Y."/>
            <person name="Pidoux A."/>
            <person name="Chen H.M."/>
            <person name="Robbertse B."/>
            <person name="Goldberg J.M."/>
            <person name="Aoki K."/>
            <person name="Bayne E.H."/>
            <person name="Berlin A.M."/>
            <person name="Desjardins C.A."/>
            <person name="Dobbs E."/>
            <person name="Dukaj L."/>
            <person name="Fan L."/>
            <person name="FitzGerald M.G."/>
            <person name="French C."/>
            <person name="Gujja S."/>
            <person name="Hansen K."/>
            <person name="Keifenheim D."/>
            <person name="Levin J.Z."/>
            <person name="Mosher R.A."/>
            <person name="Mueller C.A."/>
            <person name="Pfiffner J."/>
            <person name="Priest M."/>
            <person name="Russ C."/>
            <person name="Smialowska A."/>
            <person name="Swoboda P."/>
            <person name="Sykes S.M."/>
            <person name="Vaughn M."/>
            <person name="Vengrova S."/>
            <person name="Yoder R."/>
            <person name="Zeng Q."/>
            <person name="Allshire R."/>
            <person name="Baulcombe D."/>
            <person name="Birren B.W."/>
            <person name="Brown W."/>
            <person name="Ekwall K."/>
            <person name="Kellis M."/>
            <person name="Leatherwood J."/>
            <person name="Levin H."/>
            <person name="Margalit H."/>
            <person name="Martienssen R."/>
            <person name="Nieduszynski C.A."/>
            <person name="Spatafora J.W."/>
            <person name="Friedman N."/>
            <person name="Dalgaard J.Z."/>
            <person name="Baumann P."/>
            <person name="Niki H."/>
            <person name="Regev A."/>
            <person name="Nusbaum C."/>
        </authorList>
    </citation>
    <scope>NUCLEOTIDE SEQUENCE [LARGE SCALE GENOMIC DNA]</scope>
    <source>
        <strain evidence="4">yFS286</strain>
    </source>
</reference>